<feature type="domain" description="Heterokaryon incompatibility" evidence="2">
    <location>
        <begin position="10"/>
        <end position="97"/>
    </location>
</feature>
<protein>
    <recommendedName>
        <fullName evidence="2">Heterokaryon incompatibility domain-containing protein</fullName>
    </recommendedName>
</protein>
<dbReference type="AlphaFoldDB" id="A0A9P4S680"/>
<keyword evidence="4" id="KW-1185">Reference proteome</keyword>
<reference evidence="3" key="1">
    <citation type="journal article" date="2020" name="Stud. Mycol.">
        <title>101 Dothideomycetes genomes: a test case for predicting lifestyles and emergence of pathogens.</title>
        <authorList>
            <person name="Haridas S."/>
            <person name="Albert R."/>
            <person name="Binder M."/>
            <person name="Bloem J."/>
            <person name="Labutti K."/>
            <person name="Salamov A."/>
            <person name="Andreopoulos B."/>
            <person name="Baker S."/>
            <person name="Barry K."/>
            <person name="Bills G."/>
            <person name="Bluhm B."/>
            <person name="Cannon C."/>
            <person name="Castanera R."/>
            <person name="Culley D."/>
            <person name="Daum C."/>
            <person name="Ezra D."/>
            <person name="Gonzalez J."/>
            <person name="Henrissat B."/>
            <person name="Kuo A."/>
            <person name="Liang C."/>
            <person name="Lipzen A."/>
            <person name="Lutzoni F."/>
            <person name="Magnuson J."/>
            <person name="Mondo S."/>
            <person name="Nolan M."/>
            <person name="Ohm R."/>
            <person name="Pangilinan J."/>
            <person name="Park H.-J."/>
            <person name="Ramirez L."/>
            <person name="Alfaro M."/>
            <person name="Sun H."/>
            <person name="Tritt A."/>
            <person name="Yoshinaga Y."/>
            <person name="Zwiers L.-H."/>
            <person name="Turgeon B."/>
            <person name="Goodwin S."/>
            <person name="Spatafora J."/>
            <person name="Crous P."/>
            <person name="Grigoriev I."/>
        </authorList>
    </citation>
    <scope>NUCLEOTIDE SEQUENCE</scope>
    <source>
        <strain evidence="3">CBS 101060</strain>
    </source>
</reference>
<dbReference type="Pfam" id="PF06985">
    <property type="entry name" value="HET"/>
    <property type="match status" value="1"/>
</dbReference>
<gene>
    <name evidence="3" type="ORF">M501DRAFT_997254</name>
</gene>
<name>A0A9P4S680_9PEZI</name>
<organism evidence="3 4">
    <name type="scientific">Patellaria atrata CBS 101060</name>
    <dbReference type="NCBI Taxonomy" id="1346257"/>
    <lineage>
        <taxon>Eukaryota</taxon>
        <taxon>Fungi</taxon>
        <taxon>Dikarya</taxon>
        <taxon>Ascomycota</taxon>
        <taxon>Pezizomycotina</taxon>
        <taxon>Dothideomycetes</taxon>
        <taxon>Dothideomycetes incertae sedis</taxon>
        <taxon>Patellariales</taxon>
        <taxon>Patellariaceae</taxon>
        <taxon>Patellaria</taxon>
    </lineage>
</organism>
<dbReference type="OrthoDB" id="5362512at2759"/>
<dbReference type="EMBL" id="MU006105">
    <property type="protein sequence ID" value="KAF2836032.1"/>
    <property type="molecule type" value="Genomic_DNA"/>
</dbReference>
<evidence type="ECO:0000259" key="2">
    <source>
        <dbReference type="Pfam" id="PF06985"/>
    </source>
</evidence>
<evidence type="ECO:0000313" key="3">
    <source>
        <dbReference type="EMBL" id="KAF2836032.1"/>
    </source>
</evidence>
<sequence length="457" mass="51454">MLKIQPTASDKGDWEKEARVMGEVYQKSLCTIAACIGDSCDGNLFTLRKAAKICPQSCLVAENSEMERGIHLKPHSGYWYANVETSTLSKRGWVLQERLLAPRTVFCTRDGFFWECKKINKSDANDENPPTYWDQWVATPKLADLVKNWRSFVKEREFPASGKISTKKSSFMRQCFTRKITKREVVARPWYEIVYNFTRRDLTYATDRLPAVAGIASSLSAWTGDKYAGNAGIWLSDLIGGLAWYRGNGNSESTRLQNAPSWSWASVTAPIDTLLKRTDHVTNIAQVNTQRTVTTTHQNGGVSVHQLHLRGPICWIRIRMKPIDGIFRAIHHVPGSAPQPIPEKQWPRFSNPASRSAARGASGLKGASNSFIPFGYDTEDHEVVFDVSTDNPEIGTEFMCLAIVHAGFLTSVAQVYPMALVLAPVDVKRKVYKRIGWCFMWADILEEDIREDEIVLV</sequence>
<evidence type="ECO:0000313" key="4">
    <source>
        <dbReference type="Proteomes" id="UP000799429"/>
    </source>
</evidence>
<feature type="transmembrane region" description="Helical" evidence="1">
    <location>
        <begin position="402"/>
        <end position="425"/>
    </location>
</feature>
<dbReference type="PANTHER" id="PTHR33112:SF10">
    <property type="entry name" value="TOL"/>
    <property type="match status" value="1"/>
</dbReference>
<comment type="caution">
    <text evidence="3">The sequence shown here is derived from an EMBL/GenBank/DDBJ whole genome shotgun (WGS) entry which is preliminary data.</text>
</comment>
<dbReference type="InterPro" id="IPR010730">
    <property type="entry name" value="HET"/>
</dbReference>
<dbReference type="Proteomes" id="UP000799429">
    <property type="component" value="Unassembled WGS sequence"/>
</dbReference>
<dbReference type="PANTHER" id="PTHR33112">
    <property type="entry name" value="DOMAIN PROTEIN, PUTATIVE-RELATED"/>
    <property type="match status" value="1"/>
</dbReference>
<keyword evidence="1" id="KW-1133">Transmembrane helix</keyword>
<accession>A0A9P4S680</accession>
<keyword evidence="1" id="KW-0472">Membrane</keyword>
<proteinExistence type="predicted"/>
<evidence type="ECO:0000256" key="1">
    <source>
        <dbReference type="SAM" id="Phobius"/>
    </source>
</evidence>
<keyword evidence="1" id="KW-0812">Transmembrane</keyword>